<feature type="binding site" evidence="8">
    <location>
        <position position="427"/>
    </location>
    <ligand>
        <name>[4Fe-4S] cluster</name>
        <dbReference type="ChEBI" id="CHEBI:49883"/>
        <label>1</label>
    </ligand>
</feature>
<sequence>MNNTLLHVIEQGRLWDFHGGVHPTQNKQQSNQSPIGRLAASDHVVIPIKQHIGKAGELLVSVGDDVLKGQPLTRYTSGLMLPVHATVSGTVIAIEQRTIAHPSGLMDMCVIIENDHQERWIEREPCPDYTTLDQQVLIDKIRSAGVSGLGGAGFPTARKIESAMAKTKVLIINAAECEPYITADDTLMREHANEIIGGIDIVTHLLSPELVIIGIEDNKPEAISALEKAAVESDLVIRVIPTKYPSGGEKQLIEILTGMQVPSKGIPADIGVVMHNVGSMFAIQQAVVNGSPLVERVVTVTGKAFPKPQNYWIPLGTSIRTVVEKLNYQPAPKQKLIMGGPMMGFALPHLDIPISKATNCLLGPTVKELAQQEQELACIRCGQCAEVCPARLLPQELQWHAKDSNLDKCEELNINDCIECGACAFVCPSNIPLVHYYRQAKSEIRIQRIEVESAERAKQRFEDRKLRLERDKQEREEKHRKAAEARKQAAAQSGGDDAIAAAIARVKGKQDAATTTEKKPAVAAAIARAKAKQAEAQAQNSDRPDNSEMMKLREERKQQARQKRADKATTGGNDGDNNSSSSSNDAVAAAVARAKARKAAQKDGEATADNSTTKAANPAVAAAVARAKARKAAQSDTNQQVAESDKVAAATDTANKPDKKDAVAAAVARAKTRKAAQTDASQQVAESDKDLAASDSANKADKKDAVAAAVARAKARKAAQADASQQVAESDKDLAASDSANKADKKDAVAAAVARAKARKAAQADANQQVTESDKDLAASNSANKDDKKDEVAAAVARAKARKAAQSDANQQVTESDKGLAPSDSANKADKKDAVAAAVARAKARKAAQADANPQVTDSQIDTASKDSDNETNKQAAVAAAVARAKARKLAKQQKDES</sequence>
<keyword evidence="5 8" id="KW-0249">Electron transport</keyword>
<dbReference type="PANTHER" id="PTHR43034">
    <property type="entry name" value="ION-TRANSLOCATING OXIDOREDUCTASE COMPLEX SUBUNIT C"/>
    <property type="match status" value="1"/>
</dbReference>
<protein>
    <recommendedName>
        <fullName evidence="8">Ion-translocating oxidoreductase complex subunit C</fullName>
        <ecNumber evidence="8">7.-.-.-</ecNumber>
    </recommendedName>
    <alternativeName>
        <fullName evidence="8">Rnf electron transport complex subunit C</fullName>
    </alternativeName>
</protein>
<keyword evidence="8" id="KW-0997">Cell inner membrane</keyword>
<comment type="subcellular location">
    <subcellularLocation>
        <location evidence="8">Cell inner membrane</location>
        <topology evidence="8">Peripheral membrane protein</topology>
    </subcellularLocation>
</comment>
<feature type="domain" description="4Fe-4S ferredoxin-type" evidence="10">
    <location>
        <begin position="408"/>
        <end position="437"/>
    </location>
</feature>
<dbReference type="HAMAP" id="MF_00461">
    <property type="entry name" value="RsxC_RnfC"/>
    <property type="match status" value="1"/>
</dbReference>
<dbReference type="InterPro" id="IPR010208">
    <property type="entry name" value="Ion_transpt_RnfC/RsxC"/>
</dbReference>
<reference evidence="11 12" key="1">
    <citation type="submission" date="2021-02" db="EMBL/GenBank/DDBJ databases">
        <authorList>
            <person name="Park J.-S."/>
        </authorList>
    </citation>
    <scope>NUCLEOTIDE SEQUENCE [LARGE SCALE GENOMIC DNA]</scope>
    <source>
        <strain evidence="11 12">188UL20-2</strain>
    </source>
</reference>
<feature type="compositionally biased region" description="Low complexity" evidence="9">
    <location>
        <begin position="614"/>
        <end position="626"/>
    </location>
</feature>
<feature type="compositionally biased region" description="Low complexity" evidence="9">
    <location>
        <begin position="663"/>
        <end position="680"/>
    </location>
</feature>
<evidence type="ECO:0000256" key="8">
    <source>
        <dbReference type="HAMAP-Rule" id="MF_00461"/>
    </source>
</evidence>
<feature type="region of interest" description="Disordered" evidence="9">
    <location>
        <begin position="533"/>
        <end position="880"/>
    </location>
</feature>
<keyword evidence="12" id="KW-1185">Reference proteome</keyword>
<dbReference type="InterPro" id="IPR011538">
    <property type="entry name" value="Nuo51_FMN-bd"/>
</dbReference>
<keyword evidence="8" id="KW-1278">Translocase</keyword>
<feature type="compositionally biased region" description="Low complexity" evidence="9">
    <location>
        <begin position="706"/>
        <end position="724"/>
    </location>
</feature>
<dbReference type="RefSeq" id="WP_205158275.1">
    <property type="nucleotide sequence ID" value="NZ_JAFEUM010000003.1"/>
</dbReference>
<dbReference type="Proteomes" id="UP000809621">
    <property type="component" value="Unassembled WGS sequence"/>
</dbReference>
<keyword evidence="4 8" id="KW-0677">Repeat</keyword>
<evidence type="ECO:0000259" key="10">
    <source>
        <dbReference type="PROSITE" id="PS51379"/>
    </source>
</evidence>
<dbReference type="PROSITE" id="PS51379">
    <property type="entry name" value="4FE4S_FER_2"/>
    <property type="match status" value="2"/>
</dbReference>
<feature type="compositionally biased region" description="Basic and acidic residues" evidence="9">
    <location>
        <begin position="468"/>
        <end position="487"/>
    </location>
</feature>
<keyword evidence="6 8" id="KW-0408">Iron</keyword>
<name>A0ABS2HJL6_9VIBR</name>
<feature type="compositionally biased region" description="Low complexity" evidence="9">
    <location>
        <begin position="749"/>
        <end position="768"/>
    </location>
</feature>
<organism evidence="11 12">
    <name type="scientific">Vibrio ulleungensis</name>
    <dbReference type="NCBI Taxonomy" id="2807619"/>
    <lineage>
        <taxon>Bacteria</taxon>
        <taxon>Pseudomonadati</taxon>
        <taxon>Pseudomonadota</taxon>
        <taxon>Gammaproteobacteria</taxon>
        <taxon>Vibrionales</taxon>
        <taxon>Vibrionaceae</taxon>
        <taxon>Vibrio</taxon>
    </lineage>
</organism>
<dbReference type="SUPFAM" id="SSF46548">
    <property type="entry name" value="alpha-helical ferredoxin"/>
    <property type="match status" value="1"/>
</dbReference>
<feature type="compositionally biased region" description="Low complexity" evidence="9">
    <location>
        <begin position="568"/>
        <end position="593"/>
    </location>
</feature>
<feature type="domain" description="4Fe-4S ferredoxin-type" evidence="10">
    <location>
        <begin position="368"/>
        <end position="398"/>
    </location>
</feature>
<keyword evidence="3 8" id="KW-0479">Metal-binding</keyword>
<comment type="function">
    <text evidence="8">Part of a membrane-bound complex that couples electron transfer with translocation of ions across the membrane.</text>
</comment>
<evidence type="ECO:0000313" key="12">
    <source>
        <dbReference type="Proteomes" id="UP000809621"/>
    </source>
</evidence>
<evidence type="ECO:0000256" key="2">
    <source>
        <dbReference type="ARBA" id="ARBA00022485"/>
    </source>
</evidence>
<feature type="compositionally biased region" description="Low complexity" evidence="9">
    <location>
        <begin position="835"/>
        <end position="855"/>
    </location>
</feature>
<feature type="binding site" evidence="8">
    <location>
        <position position="423"/>
    </location>
    <ligand>
        <name>[4Fe-4S] cluster</name>
        <dbReference type="ChEBI" id="CHEBI:49883"/>
        <label>2</label>
    </ligand>
</feature>
<accession>A0ABS2HJL6</accession>
<comment type="caution">
    <text evidence="11">The sequence shown here is derived from an EMBL/GenBank/DDBJ whole genome shotgun (WGS) entry which is preliminary data.</text>
</comment>
<dbReference type="PROSITE" id="PS00198">
    <property type="entry name" value="4FE4S_FER_1"/>
    <property type="match status" value="1"/>
</dbReference>
<evidence type="ECO:0000256" key="9">
    <source>
        <dbReference type="SAM" id="MobiDB-lite"/>
    </source>
</evidence>
<evidence type="ECO:0000256" key="6">
    <source>
        <dbReference type="ARBA" id="ARBA00023004"/>
    </source>
</evidence>
<dbReference type="EC" id="7.-.-.-" evidence="8"/>
<comment type="subunit">
    <text evidence="8">The complex is composed of six subunits: RnfA, RnfB, RnfC, RnfD, RnfE and RnfG.</text>
</comment>
<evidence type="ECO:0000256" key="3">
    <source>
        <dbReference type="ARBA" id="ARBA00022723"/>
    </source>
</evidence>
<keyword evidence="2 8" id="KW-0004">4Fe-4S</keyword>
<comment type="similarity">
    <text evidence="8">Belongs to the 4Fe4S bacterial-type ferredoxin family. RnfC subfamily.</text>
</comment>
<dbReference type="InterPro" id="IPR017900">
    <property type="entry name" value="4Fe4S_Fe_S_CS"/>
</dbReference>
<dbReference type="Pfam" id="PF13375">
    <property type="entry name" value="RnfC_N"/>
    <property type="match status" value="1"/>
</dbReference>
<feature type="compositionally biased region" description="Low complexity" evidence="9">
    <location>
        <begin position="793"/>
        <end position="810"/>
    </location>
</feature>
<feature type="binding site" evidence="8">
    <location>
        <position position="388"/>
    </location>
    <ligand>
        <name>[4Fe-4S] cluster</name>
        <dbReference type="ChEBI" id="CHEBI:49883"/>
        <label>2</label>
    </ligand>
</feature>
<evidence type="ECO:0000256" key="7">
    <source>
        <dbReference type="ARBA" id="ARBA00023014"/>
    </source>
</evidence>
<evidence type="ECO:0000313" key="11">
    <source>
        <dbReference type="EMBL" id="MBM7036712.1"/>
    </source>
</evidence>
<comment type="cofactor">
    <cofactor evidence="8">
        <name>[4Fe-4S] cluster</name>
        <dbReference type="ChEBI" id="CHEBI:49883"/>
    </cofactor>
    <text evidence="8">Binds 2 [4Fe-4S] clusters per subunit.</text>
</comment>
<dbReference type="InterPro" id="IPR017896">
    <property type="entry name" value="4Fe4S_Fe-S-bd"/>
</dbReference>
<dbReference type="InterPro" id="IPR037225">
    <property type="entry name" value="Nuo51_FMN-bd_sf"/>
</dbReference>
<feature type="compositionally biased region" description="Basic and acidic residues" evidence="9">
    <location>
        <begin position="542"/>
        <end position="567"/>
    </location>
</feature>
<keyword evidence="7 8" id="KW-0411">Iron-sulfur</keyword>
<dbReference type="NCBIfam" id="NF003454">
    <property type="entry name" value="PRK05035.1"/>
    <property type="match status" value="1"/>
</dbReference>
<keyword evidence="1 8" id="KW-0813">Transport</keyword>
<proteinExistence type="inferred from homology"/>
<dbReference type="Pfam" id="PF01512">
    <property type="entry name" value="Complex1_51K"/>
    <property type="match status" value="1"/>
</dbReference>
<dbReference type="InterPro" id="IPR026902">
    <property type="entry name" value="RnfC_N"/>
</dbReference>
<dbReference type="PANTHER" id="PTHR43034:SF2">
    <property type="entry name" value="ION-TRANSLOCATING OXIDOREDUCTASE COMPLEX SUBUNIT C"/>
    <property type="match status" value="1"/>
</dbReference>
<feature type="region of interest" description="Disordered" evidence="9">
    <location>
        <begin position="468"/>
        <end position="496"/>
    </location>
</feature>
<feature type="compositionally biased region" description="Basic and acidic residues" evidence="9">
    <location>
        <begin position="686"/>
        <end position="705"/>
    </location>
</feature>
<evidence type="ECO:0000256" key="1">
    <source>
        <dbReference type="ARBA" id="ARBA00022448"/>
    </source>
</evidence>
<feature type="binding site" evidence="8">
    <location>
        <position position="420"/>
    </location>
    <ligand>
        <name>[4Fe-4S] cluster</name>
        <dbReference type="ChEBI" id="CHEBI:49883"/>
        <label>2</label>
    </ligand>
</feature>
<evidence type="ECO:0000256" key="5">
    <source>
        <dbReference type="ARBA" id="ARBA00022982"/>
    </source>
</evidence>
<dbReference type="SUPFAM" id="SSF142019">
    <property type="entry name" value="Nqo1 FMN-binding domain-like"/>
    <property type="match status" value="1"/>
</dbReference>
<feature type="compositionally biased region" description="Basic and acidic residues" evidence="9">
    <location>
        <begin position="729"/>
        <end position="748"/>
    </location>
</feature>
<dbReference type="EMBL" id="JAFEUM010000003">
    <property type="protein sequence ID" value="MBM7036712.1"/>
    <property type="molecule type" value="Genomic_DNA"/>
</dbReference>
<feature type="binding site" evidence="8">
    <location>
        <position position="381"/>
    </location>
    <ligand>
        <name>[4Fe-4S] cluster</name>
        <dbReference type="ChEBI" id="CHEBI:49883"/>
        <label>1</label>
    </ligand>
</feature>
<feature type="binding site" evidence="8">
    <location>
        <position position="378"/>
    </location>
    <ligand>
        <name>[4Fe-4S] cluster</name>
        <dbReference type="ChEBI" id="CHEBI:49883"/>
        <label>1</label>
    </ligand>
</feature>
<dbReference type="NCBIfam" id="TIGR01945">
    <property type="entry name" value="rnfC"/>
    <property type="match status" value="1"/>
</dbReference>
<dbReference type="Pfam" id="PF12838">
    <property type="entry name" value="Fer4_7"/>
    <property type="match status" value="1"/>
</dbReference>
<keyword evidence="8" id="KW-1003">Cell membrane</keyword>
<keyword evidence="8" id="KW-0472">Membrane</keyword>
<evidence type="ECO:0000256" key="4">
    <source>
        <dbReference type="ARBA" id="ARBA00022737"/>
    </source>
</evidence>
<feature type="binding site" evidence="8">
    <location>
        <position position="384"/>
    </location>
    <ligand>
        <name>[4Fe-4S] cluster</name>
        <dbReference type="ChEBI" id="CHEBI:49883"/>
        <label>1</label>
    </ligand>
</feature>
<dbReference type="Gene3D" id="3.40.50.11540">
    <property type="entry name" value="NADH-ubiquinone oxidoreductase 51kDa subunit"/>
    <property type="match status" value="1"/>
</dbReference>
<feature type="binding site" evidence="8">
    <location>
        <position position="417"/>
    </location>
    <ligand>
        <name>[4Fe-4S] cluster</name>
        <dbReference type="ChEBI" id="CHEBI:49883"/>
        <label>2</label>
    </ligand>
</feature>
<dbReference type="Gene3D" id="3.30.70.20">
    <property type="match status" value="1"/>
</dbReference>
<gene>
    <name evidence="11" type="primary">rsxC</name>
    <name evidence="8" type="synonym">rnfC</name>
    <name evidence="11" type="ORF">JQC93_09865</name>
</gene>